<evidence type="ECO:0000256" key="1">
    <source>
        <dbReference type="ARBA" id="ARBA00007572"/>
    </source>
</evidence>
<dbReference type="GO" id="GO:0005524">
    <property type="term" value="F:ATP binding"/>
    <property type="evidence" value="ECO:0007669"/>
    <property type="project" value="InterPro"/>
</dbReference>
<sequence length="650" mass="69475">MRATLRQAGRATVHLVLAAAMAFGSYLFITVLLITATGAVAVVGIWMVPETVLLIRRIADAKRRLTARWTGREVPEAYQPLTGPLPHRLRTAVKDPGTLTDLRWMVAYYAYGWLTVLILPLWPAALVVDGVWAGLLRRAPVVLPLVVELADLEARWSAALLRPSPQALLAKRVERLTATRADAVAAHGAELRRIERDLHDGAQAHLVALSLRIGLAQRAHEGDPEAARKLLATTSAPTDRRPTSSGRSTRGPGSPGGRRATSSRRSSTSATCGGRAATSCCTPTTGPPTWAPSATPATEPAPLRSGETPVRCAWRAAALSTPHPVTLPLIAPMLATPGTLPSAAQDARWAYETKQDGQRAVVYLAGDGSVVLRARSGEDITAAYPELRPIGGALGRTPAVLDAEVLALDEQGRADFQLLQARMGLVQAPGKAARLAASAPVHLVLFDVMHLSGRSLLRLPYARRRARLEGLGLEGPYWSTPGAIVGHGREALEATRAHGLEGLLCKRLDSVYEPGVRSRNWIKIRNMRTADVLIGGWLPGKGRLTGLPGAVLVGQRAGAALRYVGSVGTGWSEAERLELAALLRAGATDVCPFDPVPAAPGAYWVLPRLVGEVRFSTRTRAGLLRQPSWLRLRTDLTPEESAADIPDNPV</sequence>
<keyword evidence="6" id="KW-0812">Transmembrane</keyword>
<keyword evidence="6" id="KW-0472">Membrane</keyword>
<evidence type="ECO:0000256" key="3">
    <source>
        <dbReference type="ARBA" id="ARBA00022598"/>
    </source>
</evidence>
<gene>
    <name evidence="8" type="ORF">GCM10010251_89590</name>
</gene>
<feature type="region of interest" description="Disordered" evidence="5">
    <location>
        <begin position="231"/>
        <end position="307"/>
    </location>
</feature>
<dbReference type="GO" id="GO:0046983">
    <property type="term" value="F:protein dimerization activity"/>
    <property type="evidence" value="ECO:0007669"/>
    <property type="project" value="InterPro"/>
</dbReference>
<dbReference type="CDD" id="cd07906">
    <property type="entry name" value="Adenylation_DNA_ligase_LigD_LigC"/>
    <property type="match status" value="1"/>
</dbReference>
<dbReference type="Pfam" id="PF13796">
    <property type="entry name" value="Sensor"/>
    <property type="match status" value="1"/>
</dbReference>
<evidence type="ECO:0000256" key="6">
    <source>
        <dbReference type="SAM" id="Phobius"/>
    </source>
</evidence>
<comment type="catalytic activity">
    <reaction evidence="4">
        <text>ATP + (deoxyribonucleotide)n-3'-hydroxyl + 5'-phospho-(deoxyribonucleotide)m = (deoxyribonucleotide)n+m + AMP + diphosphate.</text>
        <dbReference type="EC" id="6.5.1.1"/>
    </reaction>
</comment>
<dbReference type="InterPro" id="IPR012310">
    <property type="entry name" value="DNA_ligase_ATP-dep_cent"/>
</dbReference>
<dbReference type="Pfam" id="PF07730">
    <property type="entry name" value="HisKA_3"/>
    <property type="match status" value="1"/>
</dbReference>
<feature type="compositionally biased region" description="Low complexity" evidence="5">
    <location>
        <begin position="243"/>
        <end position="284"/>
    </location>
</feature>
<dbReference type="Gene3D" id="2.40.50.140">
    <property type="entry name" value="Nucleic acid-binding proteins"/>
    <property type="match status" value="1"/>
</dbReference>
<dbReference type="Proteomes" id="UP000658320">
    <property type="component" value="Unassembled WGS sequence"/>
</dbReference>
<comment type="caution">
    <text evidence="8">The sequence shown here is derived from an EMBL/GenBank/DDBJ whole genome shotgun (WGS) entry which is preliminary data.</text>
</comment>
<reference evidence="8" key="1">
    <citation type="journal article" date="2014" name="Int. J. Syst. Evol. Microbiol.">
        <title>Complete genome sequence of Corynebacterium casei LMG S-19264T (=DSM 44701T), isolated from a smear-ripened cheese.</title>
        <authorList>
            <consortium name="US DOE Joint Genome Institute (JGI-PGF)"/>
            <person name="Walter F."/>
            <person name="Albersmeier A."/>
            <person name="Kalinowski J."/>
            <person name="Ruckert C."/>
        </authorList>
    </citation>
    <scope>NUCLEOTIDE SEQUENCE</scope>
    <source>
        <strain evidence="8">JCM 4346</strain>
    </source>
</reference>
<feature type="transmembrane region" description="Helical" evidence="6">
    <location>
        <begin position="108"/>
        <end position="135"/>
    </location>
</feature>
<organism evidence="8 9">
    <name type="scientific">Streptomyces aurantiogriseus</name>
    <dbReference type="NCBI Taxonomy" id="66870"/>
    <lineage>
        <taxon>Bacteria</taxon>
        <taxon>Bacillati</taxon>
        <taxon>Actinomycetota</taxon>
        <taxon>Actinomycetes</taxon>
        <taxon>Kitasatosporales</taxon>
        <taxon>Streptomycetaceae</taxon>
        <taxon>Streptomyces</taxon>
    </lineage>
</organism>
<dbReference type="InterPro" id="IPR012309">
    <property type="entry name" value="DNA_ligase_ATP-dep_C"/>
</dbReference>
<dbReference type="EMBL" id="BMSX01000036">
    <property type="protein sequence ID" value="GGR58816.1"/>
    <property type="molecule type" value="Genomic_DNA"/>
</dbReference>
<feature type="domain" description="ATP-dependent DNA ligase family profile" evidence="7">
    <location>
        <begin position="438"/>
        <end position="557"/>
    </location>
</feature>
<dbReference type="Pfam" id="PF01068">
    <property type="entry name" value="DNA_ligase_A_M"/>
    <property type="match status" value="1"/>
</dbReference>
<feature type="compositionally biased region" description="Low complexity" evidence="5">
    <location>
        <begin position="291"/>
        <end position="302"/>
    </location>
</feature>
<dbReference type="GO" id="GO:0016020">
    <property type="term" value="C:membrane"/>
    <property type="evidence" value="ECO:0007669"/>
    <property type="project" value="InterPro"/>
</dbReference>
<dbReference type="InterPro" id="IPR012340">
    <property type="entry name" value="NA-bd_OB-fold"/>
</dbReference>
<keyword evidence="9" id="KW-1185">Reference proteome</keyword>
<keyword evidence="3" id="KW-0436">Ligase</keyword>
<evidence type="ECO:0000256" key="4">
    <source>
        <dbReference type="ARBA" id="ARBA00034003"/>
    </source>
</evidence>
<dbReference type="GO" id="GO:0006310">
    <property type="term" value="P:DNA recombination"/>
    <property type="evidence" value="ECO:0007669"/>
    <property type="project" value="InterPro"/>
</dbReference>
<dbReference type="GO" id="GO:0003910">
    <property type="term" value="F:DNA ligase (ATP) activity"/>
    <property type="evidence" value="ECO:0007669"/>
    <property type="project" value="UniProtKB-EC"/>
</dbReference>
<dbReference type="SUPFAM" id="SSF56091">
    <property type="entry name" value="DNA ligase/mRNA capping enzyme, catalytic domain"/>
    <property type="match status" value="1"/>
</dbReference>
<protein>
    <recommendedName>
        <fullName evidence="2">DNA ligase (ATP)</fullName>
        <ecNumber evidence="2">6.5.1.1</ecNumber>
    </recommendedName>
</protein>
<reference evidence="8" key="2">
    <citation type="submission" date="2020-09" db="EMBL/GenBank/DDBJ databases">
        <authorList>
            <person name="Sun Q."/>
            <person name="Ohkuma M."/>
        </authorList>
    </citation>
    <scope>NUCLEOTIDE SEQUENCE</scope>
    <source>
        <strain evidence="8">JCM 4346</strain>
    </source>
</reference>
<dbReference type="CDD" id="cd07971">
    <property type="entry name" value="OBF_DNA_ligase_LigD"/>
    <property type="match status" value="1"/>
</dbReference>
<feature type="transmembrane region" description="Helical" evidence="6">
    <location>
        <begin position="12"/>
        <end position="34"/>
    </location>
</feature>
<dbReference type="InterPro" id="IPR011712">
    <property type="entry name" value="Sig_transdc_His_kin_sub3_dim/P"/>
</dbReference>
<comment type="similarity">
    <text evidence="1">Belongs to the ATP-dependent DNA ligase family.</text>
</comment>
<dbReference type="EC" id="6.5.1.1" evidence="2"/>
<dbReference type="AlphaFoldDB" id="A0A918FNB8"/>
<dbReference type="Gene3D" id="3.30.470.30">
    <property type="entry name" value="DNA ligase/mRNA capping enzyme"/>
    <property type="match status" value="1"/>
</dbReference>
<dbReference type="Gene3D" id="3.30.1490.70">
    <property type="match status" value="1"/>
</dbReference>
<proteinExistence type="inferred from homology"/>
<evidence type="ECO:0000313" key="8">
    <source>
        <dbReference type="EMBL" id="GGR58816.1"/>
    </source>
</evidence>
<dbReference type="PROSITE" id="PS50160">
    <property type="entry name" value="DNA_LIGASE_A3"/>
    <property type="match status" value="1"/>
</dbReference>
<name>A0A918FNB8_9ACTN</name>
<evidence type="ECO:0000256" key="5">
    <source>
        <dbReference type="SAM" id="MobiDB-lite"/>
    </source>
</evidence>
<evidence type="ECO:0000313" key="9">
    <source>
        <dbReference type="Proteomes" id="UP000658320"/>
    </source>
</evidence>
<dbReference type="GO" id="GO:0000155">
    <property type="term" value="F:phosphorelay sensor kinase activity"/>
    <property type="evidence" value="ECO:0007669"/>
    <property type="project" value="InterPro"/>
</dbReference>
<dbReference type="GO" id="GO:0006281">
    <property type="term" value="P:DNA repair"/>
    <property type="evidence" value="ECO:0007669"/>
    <property type="project" value="InterPro"/>
</dbReference>
<evidence type="ECO:0000256" key="2">
    <source>
        <dbReference type="ARBA" id="ARBA00012727"/>
    </source>
</evidence>
<dbReference type="PANTHER" id="PTHR45674:SF4">
    <property type="entry name" value="DNA LIGASE 1"/>
    <property type="match status" value="1"/>
</dbReference>
<dbReference type="Pfam" id="PF04679">
    <property type="entry name" value="DNA_ligase_A_C"/>
    <property type="match status" value="1"/>
</dbReference>
<dbReference type="Gene3D" id="1.20.5.1930">
    <property type="match status" value="1"/>
</dbReference>
<dbReference type="PANTHER" id="PTHR45674">
    <property type="entry name" value="DNA LIGASE 1/3 FAMILY MEMBER"/>
    <property type="match status" value="1"/>
</dbReference>
<accession>A0A918FNB8</accession>
<feature type="transmembrane region" description="Helical" evidence="6">
    <location>
        <begin position="40"/>
        <end position="59"/>
    </location>
</feature>
<evidence type="ECO:0000259" key="7">
    <source>
        <dbReference type="PROSITE" id="PS50160"/>
    </source>
</evidence>
<dbReference type="InterPro" id="IPR025828">
    <property type="entry name" value="Put_sensor_dom"/>
</dbReference>
<keyword evidence="6" id="KW-1133">Transmembrane helix</keyword>
<dbReference type="InterPro" id="IPR050191">
    <property type="entry name" value="ATP-dep_DNA_ligase"/>
</dbReference>
<dbReference type="SUPFAM" id="SSF50249">
    <property type="entry name" value="Nucleic acid-binding proteins"/>
    <property type="match status" value="1"/>
</dbReference>